<dbReference type="EMBL" id="MN740555">
    <property type="protein sequence ID" value="QHS77557.1"/>
    <property type="molecule type" value="Genomic_DNA"/>
</dbReference>
<protein>
    <submittedName>
        <fullName evidence="1">Uncharacterized protein</fullName>
    </submittedName>
</protein>
<evidence type="ECO:0000313" key="1">
    <source>
        <dbReference type="EMBL" id="QHS77557.1"/>
    </source>
</evidence>
<reference evidence="1" key="1">
    <citation type="journal article" date="2020" name="Nature">
        <title>Giant virus diversity and host interactions through global metagenomics.</title>
        <authorList>
            <person name="Schulz F."/>
            <person name="Roux S."/>
            <person name="Paez-Espino D."/>
            <person name="Jungbluth S."/>
            <person name="Walsh D.A."/>
            <person name="Denef V.J."/>
            <person name="McMahon K.D."/>
            <person name="Konstantinidis K.T."/>
            <person name="Eloe-Fadrosh E.A."/>
            <person name="Kyrpides N.C."/>
            <person name="Woyke T."/>
        </authorList>
    </citation>
    <scope>NUCLEOTIDE SEQUENCE</scope>
    <source>
        <strain evidence="1">GVMAG-S-1004661-13</strain>
    </source>
</reference>
<proteinExistence type="predicted"/>
<accession>A0A6C0ACV0</accession>
<dbReference type="AlphaFoldDB" id="A0A6C0ACV0"/>
<sequence>MSYFCESDDISFNEDNAGIEVYDDIILNFNQKSNKTVPYIVYVLSHDIDIKQSKYILKFGYDNYDEKYGNEFYIYRVYAKNHNHAMNIFLKIPRVEKYIDYIKKEYNIKEINDIFRIDQWNALICGVIPDPKYK</sequence>
<name>A0A6C0ACV0_9ZZZZ</name>
<organism evidence="1">
    <name type="scientific">viral metagenome</name>
    <dbReference type="NCBI Taxonomy" id="1070528"/>
    <lineage>
        <taxon>unclassified sequences</taxon>
        <taxon>metagenomes</taxon>
        <taxon>organismal metagenomes</taxon>
    </lineage>
</organism>